<dbReference type="Pfam" id="PF00367">
    <property type="entry name" value="PTS_EIIB"/>
    <property type="match status" value="1"/>
</dbReference>
<evidence type="ECO:0000256" key="6">
    <source>
        <dbReference type="ARBA" id="ARBA00022683"/>
    </source>
</evidence>
<feature type="domain" description="PTS EIIA type-1" evidence="18">
    <location>
        <begin position="520"/>
        <end position="624"/>
    </location>
</feature>
<evidence type="ECO:0000259" key="20">
    <source>
        <dbReference type="PROSITE" id="PS51103"/>
    </source>
</evidence>
<dbReference type="GO" id="GO:0009401">
    <property type="term" value="P:phosphoenolpyruvate-dependent sugar phosphotransferase system"/>
    <property type="evidence" value="ECO:0007669"/>
    <property type="project" value="UniProtKB-KW"/>
</dbReference>
<evidence type="ECO:0000256" key="4">
    <source>
        <dbReference type="ARBA" id="ARBA00022597"/>
    </source>
</evidence>
<evidence type="ECO:0000256" key="17">
    <source>
        <dbReference type="SAM" id="Phobius"/>
    </source>
</evidence>
<keyword evidence="9 17" id="KW-1133">Transmembrane helix</keyword>
<dbReference type="Gene3D" id="2.70.70.10">
    <property type="entry name" value="Glucose Permease (Domain IIA)"/>
    <property type="match status" value="1"/>
</dbReference>
<feature type="transmembrane region" description="Helical" evidence="17">
    <location>
        <begin position="393"/>
        <end position="417"/>
    </location>
</feature>
<dbReference type="InterPro" id="IPR001996">
    <property type="entry name" value="PTS_IIB_1"/>
</dbReference>
<evidence type="ECO:0000256" key="12">
    <source>
        <dbReference type="ARBA" id="ARBA00045139"/>
    </source>
</evidence>
<keyword evidence="10 17" id="KW-0472">Membrane</keyword>
<dbReference type="Proteomes" id="UP000199136">
    <property type="component" value="Unassembled WGS sequence"/>
</dbReference>
<dbReference type="FunFam" id="3.30.1360.60:FF:000001">
    <property type="entry name" value="PTS system glucose-specific IIBC component PtsG"/>
    <property type="match status" value="1"/>
</dbReference>
<keyword evidence="2" id="KW-0813">Transport</keyword>
<dbReference type="PANTHER" id="PTHR30175:SF1">
    <property type="entry name" value="PTS SYSTEM ARBUTIN-, CELLOBIOSE-, AND SALICIN-SPECIFIC EIIBC COMPONENT-RELATED"/>
    <property type="match status" value="1"/>
</dbReference>
<feature type="transmembrane region" description="Helical" evidence="17">
    <location>
        <begin position="113"/>
        <end position="136"/>
    </location>
</feature>
<dbReference type="NCBIfam" id="TIGR00830">
    <property type="entry name" value="PTBA"/>
    <property type="match status" value="1"/>
</dbReference>
<feature type="domain" description="PTS EIIB type-1" evidence="19">
    <location>
        <begin position="4"/>
        <end position="86"/>
    </location>
</feature>
<comment type="function">
    <text evidence="12">The phosphoenolpyruvate-dependent sugar phosphotransferase system (sugar PTS), a major carbohydrate active transport system, catalyzes the phosphorylation of incoming sugar substrates concomitantly with their translocation across the cell membrane. This system is involved in sucrose transport.</text>
</comment>
<comment type="subcellular location">
    <subcellularLocation>
        <location evidence="1">Cell membrane</location>
        <topology evidence="1">Multi-pass membrane protein</topology>
    </subcellularLocation>
</comment>
<evidence type="ECO:0000313" key="21">
    <source>
        <dbReference type="EMBL" id="SFP99426.1"/>
    </source>
</evidence>
<evidence type="ECO:0000256" key="10">
    <source>
        <dbReference type="ARBA" id="ARBA00023136"/>
    </source>
</evidence>
<dbReference type="GO" id="GO:0090589">
    <property type="term" value="F:protein-phosphocysteine-trehalose phosphotransferase system transporter activity"/>
    <property type="evidence" value="ECO:0007669"/>
    <property type="project" value="TreeGrafter"/>
</dbReference>
<keyword evidence="7 17" id="KW-0812">Transmembrane</keyword>
<keyword evidence="3" id="KW-1003">Cell membrane</keyword>
<evidence type="ECO:0000256" key="1">
    <source>
        <dbReference type="ARBA" id="ARBA00004651"/>
    </source>
</evidence>
<dbReference type="EMBL" id="FOXW01000001">
    <property type="protein sequence ID" value="SFP99426.1"/>
    <property type="molecule type" value="Genomic_DNA"/>
</dbReference>
<accession>A0A1I5UXJ4</accession>
<dbReference type="AlphaFoldDB" id="A0A1I5UXJ4"/>
<protein>
    <recommendedName>
        <fullName evidence="14">PTS system sucrose-specific EIIBCA component</fullName>
        <ecNumber evidence="11">2.7.1.211</ecNumber>
    </recommendedName>
    <alternativeName>
        <fullName evidence="15">EIIBCA-Scr</fullName>
    </alternativeName>
</protein>
<evidence type="ECO:0000259" key="19">
    <source>
        <dbReference type="PROSITE" id="PS51098"/>
    </source>
</evidence>
<feature type="domain" description="PTS EIIC type-1" evidence="20">
    <location>
        <begin position="104"/>
        <end position="476"/>
    </location>
</feature>
<feature type="transmembrane region" description="Helical" evidence="17">
    <location>
        <begin position="335"/>
        <end position="355"/>
    </location>
</feature>
<keyword evidence="4" id="KW-0762">Sugar transport</keyword>
<organism evidence="21 22">
    <name type="scientific">Desemzia incerta</name>
    <dbReference type="NCBI Taxonomy" id="82801"/>
    <lineage>
        <taxon>Bacteria</taxon>
        <taxon>Bacillati</taxon>
        <taxon>Bacillota</taxon>
        <taxon>Bacilli</taxon>
        <taxon>Lactobacillales</taxon>
        <taxon>Carnobacteriaceae</taxon>
        <taxon>Desemzia</taxon>
    </lineage>
</organism>
<dbReference type="PANTHER" id="PTHR30175">
    <property type="entry name" value="PHOSPHOTRANSFERASE SYSTEM TRANSPORT PROTEIN"/>
    <property type="match status" value="1"/>
</dbReference>
<dbReference type="InterPro" id="IPR011297">
    <property type="entry name" value="PTS_IIABC_b_glu"/>
</dbReference>
<feature type="transmembrane region" description="Helical" evidence="17">
    <location>
        <begin position="169"/>
        <end position="188"/>
    </location>
</feature>
<dbReference type="InterPro" id="IPR018113">
    <property type="entry name" value="PTrfase_EIIB_Cys"/>
</dbReference>
<feature type="transmembrane region" description="Helical" evidence="17">
    <location>
        <begin position="254"/>
        <end position="277"/>
    </location>
</feature>
<dbReference type="GO" id="GO:0008982">
    <property type="term" value="F:protein-N(PI)-phosphohistidine-sugar phosphotransferase activity"/>
    <property type="evidence" value="ECO:0007669"/>
    <property type="project" value="InterPro"/>
</dbReference>
<dbReference type="GO" id="GO:0016301">
    <property type="term" value="F:kinase activity"/>
    <property type="evidence" value="ECO:0007669"/>
    <property type="project" value="UniProtKB-KW"/>
</dbReference>
<evidence type="ECO:0000256" key="2">
    <source>
        <dbReference type="ARBA" id="ARBA00022448"/>
    </source>
</evidence>
<evidence type="ECO:0000256" key="7">
    <source>
        <dbReference type="ARBA" id="ARBA00022692"/>
    </source>
</evidence>
<dbReference type="InterPro" id="IPR050558">
    <property type="entry name" value="PTS_Sugar-Specific_Components"/>
</dbReference>
<dbReference type="SUPFAM" id="SSF55604">
    <property type="entry name" value="Glucose permease domain IIB"/>
    <property type="match status" value="1"/>
</dbReference>
<evidence type="ECO:0000256" key="8">
    <source>
        <dbReference type="ARBA" id="ARBA00022777"/>
    </source>
</evidence>
<dbReference type="InterPro" id="IPR013013">
    <property type="entry name" value="PTS_EIIC_1"/>
</dbReference>
<comment type="catalytic activity">
    <reaction evidence="13">
        <text>N(pros)-phospho-L-histidyl-[protein](out) + sucrose = sucrose 6(G)-phosphate(in) + L-histidyl-[protein]</text>
        <dbReference type="Rhea" id="RHEA:49236"/>
        <dbReference type="Rhea" id="RHEA-COMP:9745"/>
        <dbReference type="Rhea" id="RHEA-COMP:9746"/>
        <dbReference type="ChEBI" id="CHEBI:17992"/>
        <dbReference type="ChEBI" id="CHEBI:29979"/>
        <dbReference type="ChEBI" id="CHEBI:64837"/>
        <dbReference type="ChEBI" id="CHEBI:91002"/>
        <dbReference type="EC" id="2.7.1.211"/>
    </reaction>
</comment>
<feature type="transmembrane region" description="Helical" evidence="17">
    <location>
        <begin position="208"/>
        <end position="233"/>
    </location>
</feature>
<dbReference type="Pfam" id="PF02378">
    <property type="entry name" value="PTS_EIIC"/>
    <property type="match status" value="1"/>
</dbReference>
<dbReference type="InterPro" id="IPR001127">
    <property type="entry name" value="PTS_EIIA_1_perm"/>
</dbReference>
<dbReference type="PROSITE" id="PS51093">
    <property type="entry name" value="PTS_EIIA_TYPE_1"/>
    <property type="match status" value="1"/>
</dbReference>
<evidence type="ECO:0000256" key="14">
    <source>
        <dbReference type="ARBA" id="ARBA00074554"/>
    </source>
</evidence>
<dbReference type="NCBIfam" id="TIGR01995">
    <property type="entry name" value="PTS-II-ABC-beta"/>
    <property type="match status" value="1"/>
</dbReference>
<dbReference type="Pfam" id="PF00358">
    <property type="entry name" value="PTS_EIIA_1"/>
    <property type="match status" value="1"/>
</dbReference>
<dbReference type="STRING" id="82801.SAMN04488506_0221"/>
<gene>
    <name evidence="21" type="ORF">SAMN04488506_0221</name>
</gene>
<dbReference type="PROSITE" id="PS51098">
    <property type="entry name" value="PTS_EIIB_TYPE_1"/>
    <property type="match status" value="1"/>
</dbReference>
<keyword evidence="5" id="KW-0808">Transferase</keyword>
<dbReference type="InterPro" id="IPR011055">
    <property type="entry name" value="Dup_hybrid_motif"/>
</dbReference>
<dbReference type="PROSITE" id="PS51103">
    <property type="entry name" value="PTS_EIIC_TYPE_1"/>
    <property type="match status" value="1"/>
</dbReference>
<keyword evidence="22" id="KW-1185">Reference proteome</keyword>
<evidence type="ECO:0000259" key="18">
    <source>
        <dbReference type="PROSITE" id="PS51093"/>
    </source>
</evidence>
<dbReference type="Gene3D" id="3.30.1360.60">
    <property type="entry name" value="Glucose permease domain IIB"/>
    <property type="match status" value="1"/>
</dbReference>
<feature type="active site" description="Phosphocysteine intermediate; for EIIB activity" evidence="16">
    <location>
        <position position="26"/>
    </location>
</feature>
<dbReference type="CDD" id="cd00212">
    <property type="entry name" value="PTS_IIB_glc"/>
    <property type="match status" value="1"/>
</dbReference>
<reference evidence="21 22" key="1">
    <citation type="submission" date="2016-10" db="EMBL/GenBank/DDBJ databases">
        <authorList>
            <person name="de Groot N.N."/>
        </authorList>
    </citation>
    <scope>NUCLEOTIDE SEQUENCE [LARGE SCALE GENOMIC DNA]</scope>
    <source>
        <strain evidence="21 22">DSM 20581</strain>
    </source>
</reference>
<feature type="transmembrane region" description="Helical" evidence="17">
    <location>
        <begin position="437"/>
        <end position="459"/>
    </location>
</feature>
<dbReference type="InterPro" id="IPR003352">
    <property type="entry name" value="PTS_EIIC"/>
</dbReference>
<feature type="transmembrane region" description="Helical" evidence="17">
    <location>
        <begin position="367"/>
        <end position="386"/>
    </location>
</feature>
<dbReference type="PROSITE" id="PS00371">
    <property type="entry name" value="PTS_EIIA_TYPE_1_HIS"/>
    <property type="match status" value="1"/>
</dbReference>
<name>A0A1I5UXJ4_9LACT</name>
<proteinExistence type="predicted"/>
<keyword evidence="8" id="KW-0418">Kinase</keyword>
<evidence type="ECO:0000256" key="13">
    <source>
        <dbReference type="ARBA" id="ARBA00048931"/>
    </source>
</evidence>
<sequence>MKYEELAKDILDHVGGKENVSSLAHCITRLRFKLKDESKADTAYLKKREGVVTVIQSGGQYQVVIGNHVPDVYNAVAKVGNLNTEGEVPVDEGEKGSVFNQFIDMISKIFQPILGPLAATGMLKGLAAVLVAFGVAQTSGTYLLIQAAGDGLFNFLPIFLAFTASKRFGLTPFTGMAIAAAMLYPSLVNPADVEPLYTLFAGTIFESPIYMTFLGLPVILMSYASSVVPIILATYFGAKVEKAMKKIIPDVVKLFLVPFLTLLIVVPVTILAIGPIATWAATLIGSGVSAVYNFSPAIAGAIMGGFWQVFVMFGLHWGFIPIAINNLSTMGFDTLLQTVLGVSFAQTGVIIAIALKTKEAKVRQLSIPAIISGFFGVTEPAIYGISLPMKKPFILSCIAGAVTGVLAGVFQLTGYNIGGLGLFALPAAIDPSGVNTFNFWAAVIVSLVGLVLGFVLMYFTKVPTLYEDTATEATGTSTNGMTTESTVSVSATKNSQNVAEKDLIASPMTGETVELSQVKDEAFSTGALGKGIAIQPIDGKVYAPANGTITILFPTLHAVGLTTENGTEILIHVGMDTVQLEGEGFTAHIKQGDKVVAGQLLLSVDLDVVRGKGYETITPVIVTNTNDYTDILSTKDRDLTNGDYLLSIVG</sequence>
<evidence type="ECO:0000256" key="5">
    <source>
        <dbReference type="ARBA" id="ARBA00022679"/>
    </source>
</evidence>
<dbReference type="SUPFAM" id="SSF51261">
    <property type="entry name" value="Duplicated hybrid motif"/>
    <property type="match status" value="1"/>
</dbReference>
<dbReference type="RefSeq" id="WP_092479303.1">
    <property type="nucleotide sequence ID" value="NZ_FOXW01000001.1"/>
</dbReference>
<keyword evidence="6" id="KW-0598">Phosphotransferase system</keyword>
<dbReference type="GO" id="GO:0005886">
    <property type="term" value="C:plasma membrane"/>
    <property type="evidence" value="ECO:0007669"/>
    <property type="project" value="UniProtKB-SubCell"/>
</dbReference>
<evidence type="ECO:0000256" key="9">
    <source>
        <dbReference type="ARBA" id="ARBA00022989"/>
    </source>
</evidence>
<dbReference type="InterPro" id="IPR036878">
    <property type="entry name" value="Glu_permease_IIB"/>
</dbReference>
<evidence type="ECO:0000256" key="16">
    <source>
        <dbReference type="PROSITE-ProRule" id="PRU00421"/>
    </source>
</evidence>
<dbReference type="EC" id="2.7.1.211" evidence="11"/>
<feature type="transmembrane region" description="Helical" evidence="17">
    <location>
        <begin position="142"/>
        <end position="162"/>
    </location>
</feature>
<evidence type="ECO:0000256" key="15">
    <source>
        <dbReference type="ARBA" id="ARBA00081008"/>
    </source>
</evidence>
<dbReference type="FunFam" id="2.70.70.10:FF:000001">
    <property type="entry name" value="PTS system glucose-specific IIA component"/>
    <property type="match status" value="1"/>
</dbReference>
<evidence type="ECO:0000256" key="3">
    <source>
        <dbReference type="ARBA" id="ARBA00022475"/>
    </source>
</evidence>
<feature type="transmembrane region" description="Helical" evidence="17">
    <location>
        <begin position="297"/>
        <end position="323"/>
    </location>
</feature>
<dbReference type="PROSITE" id="PS01035">
    <property type="entry name" value="PTS_EIIB_TYPE_1_CYS"/>
    <property type="match status" value="1"/>
</dbReference>
<evidence type="ECO:0000313" key="22">
    <source>
        <dbReference type="Proteomes" id="UP000199136"/>
    </source>
</evidence>
<evidence type="ECO:0000256" key="11">
    <source>
        <dbReference type="ARBA" id="ARBA00044053"/>
    </source>
</evidence>
<dbReference type="GO" id="GO:0015771">
    <property type="term" value="P:trehalose transport"/>
    <property type="evidence" value="ECO:0007669"/>
    <property type="project" value="TreeGrafter"/>
</dbReference>
<dbReference type="OrthoDB" id="9769191at2"/>